<organism evidence="1">
    <name type="scientific">viral metagenome</name>
    <dbReference type="NCBI Taxonomy" id="1070528"/>
    <lineage>
        <taxon>unclassified sequences</taxon>
        <taxon>metagenomes</taxon>
        <taxon>organismal metagenomes</taxon>
    </lineage>
</organism>
<dbReference type="Gene3D" id="3.40.50.300">
    <property type="entry name" value="P-loop containing nucleotide triphosphate hydrolases"/>
    <property type="match status" value="1"/>
</dbReference>
<dbReference type="AlphaFoldDB" id="A0A6C0J0D6"/>
<evidence type="ECO:0000313" key="1">
    <source>
        <dbReference type="EMBL" id="QHT98145.1"/>
    </source>
</evidence>
<dbReference type="InterPro" id="IPR027417">
    <property type="entry name" value="P-loop_NTPase"/>
</dbReference>
<sequence>MDTEVSFHPLIDNMERNWGLRQGEMEISGTNPSILTYKSTVELINTLFPLTTSASSTAGADTEDNNSPDPTTYDNGDILHQMLEQTGGPNSTLTPVHTDLMESRKRRLSEFGEMMNTMFQMADEANVRELHDDDAQYRVSRLLEILYYAENIQAGILHLQNLFSTGTDSIRNIPGATSSITMFGKRFRASPEMKSTPHQKLLLSILKTLSILGYKRYHDNVMIPVIINGVYTYSWKKMCSIKDFVWGHINSHLHSENFENATSSKGNIQFVIDFLTQAQQHEFMDLQKERRIHAFRNGIYITSVMDERGVFTPESHMILFESQNPSSDPILKRMTEGGKVAACFHDCNLPPSRDNANPITFEKISTHQRWTEDVKEWFRAACGRMCHPIASTPSPLTLEKWQVFFLLIGVGNSGKSTTIDNVVYNFFDAEDVAYIQNNLEKQYGWSKCKEKMMWLAPEITGNFADHCDQAQFQQVVEGGRLASAKKYAVETIEFDPFDLPGMMGANETIEFKDNGESVSRRRVDFHFSQIIQKVDPQMPEKLKEELGHIMVRCNEAYLKKTKEVKSRIWDSLPEYFIELRKENAAQTNSLENFLQNGKIEFHPEYYIIQTEFQRLYKQYCKTNDIIARTMKRDFYEAPFMKRNLTVVRDIKMDPIENVPKQTTWILGVRAMREDALEFFSLPE</sequence>
<name>A0A6C0J0D6_9ZZZZ</name>
<dbReference type="SUPFAM" id="SSF52540">
    <property type="entry name" value="P-loop containing nucleoside triphosphate hydrolases"/>
    <property type="match status" value="1"/>
</dbReference>
<accession>A0A6C0J0D6</accession>
<dbReference type="EMBL" id="MN740288">
    <property type="protein sequence ID" value="QHT98145.1"/>
    <property type="molecule type" value="Genomic_DNA"/>
</dbReference>
<protein>
    <recommendedName>
        <fullName evidence="2">SF3 helicase domain-containing protein</fullName>
    </recommendedName>
</protein>
<reference evidence="1" key="1">
    <citation type="journal article" date="2020" name="Nature">
        <title>Giant virus diversity and host interactions through global metagenomics.</title>
        <authorList>
            <person name="Schulz F."/>
            <person name="Roux S."/>
            <person name="Paez-Espino D."/>
            <person name="Jungbluth S."/>
            <person name="Walsh D.A."/>
            <person name="Denef V.J."/>
            <person name="McMahon K.D."/>
            <person name="Konstantinidis K.T."/>
            <person name="Eloe-Fadrosh E.A."/>
            <person name="Kyrpides N.C."/>
            <person name="Woyke T."/>
        </authorList>
    </citation>
    <scope>NUCLEOTIDE SEQUENCE</scope>
    <source>
        <strain evidence="1">GVMAG-M-3300025626-8</strain>
    </source>
</reference>
<evidence type="ECO:0008006" key="2">
    <source>
        <dbReference type="Google" id="ProtNLM"/>
    </source>
</evidence>
<proteinExistence type="predicted"/>